<sequence length="796" mass="85046">MNRPLSLLASAVLAALAAPPVLAQTTTTTDTPSTLDTVIVTGTRVSDRTVAESQSPIDIISTEALQSTGTSELATALSRVLPSLNFPRPALTDGTSGIRPAQLRGLSPDQVLVLVNGKRRHTSAQINVNGSIGRGASAVDINAIPIAAIERVEVLRDGASAQYGSDAIAGVINIVLKGSGSGGSLAIDHGQYSAGDGAKSQLSGDTGVSFGDGRGSLHVAGQISQQDETNRAGPYRGTAPNTGNYPGIGETTFVYGDPQVDATAVSANGEFRFSDRVTGYATAIASNRDITSFAFYRSRNHNGQSALLAQTYPDGYVPEIEQYSKDRSLVAGLKGSTEGGFGWDVSYNYGYNKIDFNTRNSINYSLGTDSPSSFYDGALEYTQNIVNADFTQPLEWGLAYPVTLSFGAEYRQEKWNQSPGELASYTGTTGGAQGFAGFSPANAVHSDRHNYAVYAGLEADFTDKFSAGLTGRYEDYSDFGSKSSGKLSARYAFTDKVALRGTVASGFRAPSLAQQQYQAVTSSYINGSFFESGTFPVDSAVAQALGAAPLKAETSLSYSLGLVLQPVERLYVTLDAYQIKIDDRILLSSNLNDAAVLAQLQSLGYSNVTSVRYFANAADTRTRGVDLVGTYTIPFAASSLDLTASYGYSKTEITHAVEQPQALVDIGSTQTILGRDEIGRLEDSFPKDKIILSGTWKLQRWDFNLAATRYGDFTVRNSASAARDQTYDASWVVDASASFKPGDNWTLTLGADNLLDQYPDKTTNLVNSTYGMLPYSNYSPYGFNGAYVYGRINYRW</sequence>
<dbReference type="EMBL" id="JAFIWB010000022">
    <property type="protein sequence ID" value="MBN6103826.1"/>
    <property type="molecule type" value="Genomic_DNA"/>
</dbReference>
<keyword evidence="8 9" id="KW-0998">Cell outer membrane</keyword>
<dbReference type="Gene3D" id="2.170.130.10">
    <property type="entry name" value="TonB-dependent receptor, plug domain"/>
    <property type="match status" value="1"/>
</dbReference>
<evidence type="ECO:0000256" key="2">
    <source>
        <dbReference type="ARBA" id="ARBA00022448"/>
    </source>
</evidence>
<evidence type="ECO:0000256" key="13">
    <source>
        <dbReference type="SAM" id="SignalP"/>
    </source>
</evidence>
<gene>
    <name evidence="16" type="ORF">JR064_16785</name>
</gene>
<evidence type="ECO:0000256" key="3">
    <source>
        <dbReference type="ARBA" id="ARBA00022452"/>
    </source>
</evidence>
<feature type="chain" id="PRO_5047093531" evidence="13">
    <location>
        <begin position="24"/>
        <end position="796"/>
    </location>
</feature>
<dbReference type="CDD" id="cd01347">
    <property type="entry name" value="ligand_gated_channel"/>
    <property type="match status" value="1"/>
</dbReference>
<evidence type="ECO:0000313" key="17">
    <source>
        <dbReference type="Proteomes" id="UP000695802"/>
    </source>
</evidence>
<evidence type="ECO:0000256" key="7">
    <source>
        <dbReference type="ARBA" id="ARBA00023136"/>
    </source>
</evidence>
<keyword evidence="16" id="KW-0808">Transferase</keyword>
<keyword evidence="7 9" id="KW-0472">Membrane</keyword>
<dbReference type="Gene3D" id="2.40.170.20">
    <property type="entry name" value="TonB-dependent receptor, beta-barrel domain"/>
    <property type="match status" value="1"/>
</dbReference>
<protein>
    <submittedName>
        <fullName evidence="16">TonB-dependent receptor</fullName>
    </submittedName>
</protein>
<dbReference type="InterPro" id="IPR037066">
    <property type="entry name" value="Plug_dom_sf"/>
</dbReference>
<reference evidence="16 17" key="1">
    <citation type="submission" date="2021-02" db="EMBL/GenBank/DDBJ databases">
        <title>Taxonomically Unique Crown Gall-Associated Xanthomonas Stains Have Deficiency in Virulence Repertories.</title>
        <authorList>
            <person name="Mafakheri H."/>
            <person name="Taghavi S.M."/>
            <person name="Dimkic I."/>
            <person name="Nemanja K."/>
            <person name="Osdaghi E."/>
        </authorList>
    </citation>
    <scope>NUCLEOTIDE SEQUENCE [LARGE SCALE GENOMIC DNA]</scope>
    <source>
        <strain evidence="16 17">FX4</strain>
    </source>
</reference>
<keyword evidence="3 9" id="KW-1134">Transmembrane beta strand</keyword>
<keyword evidence="16" id="KW-0675">Receptor</keyword>
<evidence type="ECO:0000259" key="14">
    <source>
        <dbReference type="Pfam" id="PF00593"/>
    </source>
</evidence>
<feature type="domain" description="TonB-dependent receptor plug" evidence="15">
    <location>
        <begin position="51"/>
        <end position="171"/>
    </location>
</feature>
<evidence type="ECO:0000256" key="8">
    <source>
        <dbReference type="ARBA" id="ARBA00023237"/>
    </source>
</evidence>
<evidence type="ECO:0000256" key="12">
    <source>
        <dbReference type="SAM" id="MobiDB-lite"/>
    </source>
</evidence>
<dbReference type="Pfam" id="PF00593">
    <property type="entry name" value="TonB_dep_Rec_b-barrel"/>
    <property type="match status" value="1"/>
</dbReference>
<dbReference type="PANTHER" id="PTHR47234">
    <property type="match status" value="1"/>
</dbReference>
<comment type="caution">
    <text evidence="16">The sequence shown here is derived from an EMBL/GenBank/DDBJ whole genome shotgun (WGS) entry which is preliminary data.</text>
</comment>
<feature type="region of interest" description="Disordered" evidence="12">
    <location>
        <begin position="222"/>
        <end position="243"/>
    </location>
</feature>
<evidence type="ECO:0000313" key="16">
    <source>
        <dbReference type="EMBL" id="MBN6103826.1"/>
    </source>
</evidence>
<keyword evidence="17" id="KW-1185">Reference proteome</keyword>
<comment type="subcellular location">
    <subcellularLocation>
        <location evidence="1 9">Cell outer membrane</location>
        <topology evidence="1 9">Multi-pass membrane protein</topology>
    </subcellularLocation>
</comment>
<dbReference type="InterPro" id="IPR012910">
    <property type="entry name" value="Plug_dom"/>
</dbReference>
<evidence type="ECO:0000256" key="10">
    <source>
        <dbReference type="PROSITE-ProRule" id="PRU10143"/>
    </source>
</evidence>
<evidence type="ECO:0000259" key="15">
    <source>
        <dbReference type="Pfam" id="PF07715"/>
    </source>
</evidence>
<keyword evidence="4 9" id="KW-0812">Transmembrane</keyword>
<feature type="signal peptide" evidence="13">
    <location>
        <begin position="1"/>
        <end position="23"/>
    </location>
</feature>
<keyword evidence="5 13" id="KW-0732">Signal</keyword>
<feature type="short sequence motif" description="TonB box" evidence="10">
    <location>
        <begin position="37"/>
        <end position="43"/>
    </location>
</feature>
<evidence type="ECO:0000256" key="5">
    <source>
        <dbReference type="ARBA" id="ARBA00022729"/>
    </source>
</evidence>
<dbReference type="RefSeq" id="WP_206230499.1">
    <property type="nucleotide sequence ID" value="NZ_JAFIWB010000022.1"/>
</dbReference>
<dbReference type="InterPro" id="IPR010916">
    <property type="entry name" value="TonB_box_CS"/>
</dbReference>
<dbReference type="PANTHER" id="PTHR47234:SF3">
    <property type="entry name" value="SECRETIN_TONB SHORT N-TERMINAL DOMAIN-CONTAINING PROTEIN"/>
    <property type="match status" value="1"/>
</dbReference>
<keyword evidence="2 9" id="KW-0813">Transport</keyword>
<comment type="similarity">
    <text evidence="9 11">Belongs to the TonB-dependent receptor family.</text>
</comment>
<dbReference type="GO" id="GO:0016740">
    <property type="term" value="F:transferase activity"/>
    <property type="evidence" value="ECO:0007669"/>
    <property type="project" value="UniProtKB-KW"/>
</dbReference>
<feature type="domain" description="TonB-dependent receptor-like beta-barrel" evidence="14">
    <location>
        <begin position="287"/>
        <end position="754"/>
    </location>
</feature>
<evidence type="ECO:0000256" key="9">
    <source>
        <dbReference type="PROSITE-ProRule" id="PRU01360"/>
    </source>
</evidence>
<dbReference type="InterPro" id="IPR000531">
    <property type="entry name" value="Beta-barrel_TonB"/>
</dbReference>
<proteinExistence type="inferred from homology"/>
<dbReference type="InterPro" id="IPR036942">
    <property type="entry name" value="Beta-barrel_TonB_sf"/>
</dbReference>
<dbReference type="Pfam" id="PF07715">
    <property type="entry name" value="Plug"/>
    <property type="match status" value="1"/>
</dbReference>
<evidence type="ECO:0000256" key="4">
    <source>
        <dbReference type="ARBA" id="ARBA00022692"/>
    </source>
</evidence>
<dbReference type="PROSITE" id="PS00430">
    <property type="entry name" value="TONB_DEPENDENT_REC_1"/>
    <property type="match status" value="1"/>
</dbReference>
<name>A0ABS3B6J8_9XANT</name>
<dbReference type="InterPro" id="IPR039426">
    <property type="entry name" value="TonB-dep_rcpt-like"/>
</dbReference>
<dbReference type="Proteomes" id="UP000695802">
    <property type="component" value="Unassembled WGS sequence"/>
</dbReference>
<accession>A0ABS3B6J8</accession>
<dbReference type="PROSITE" id="PS52016">
    <property type="entry name" value="TONB_DEPENDENT_REC_3"/>
    <property type="match status" value="1"/>
</dbReference>
<keyword evidence="6 10" id="KW-0798">TonB box</keyword>
<evidence type="ECO:0000256" key="6">
    <source>
        <dbReference type="ARBA" id="ARBA00023077"/>
    </source>
</evidence>
<evidence type="ECO:0000256" key="1">
    <source>
        <dbReference type="ARBA" id="ARBA00004571"/>
    </source>
</evidence>
<dbReference type="SUPFAM" id="SSF56935">
    <property type="entry name" value="Porins"/>
    <property type="match status" value="1"/>
</dbReference>
<evidence type="ECO:0000256" key="11">
    <source>
        <dbReference type="RuleBase" id="RU003357"/>
    </source>
</evidence>
<organism evidence="16 17">
    <name type="scientific">Xanthomonas bonasiae</name>
    <dbReference type="NCBI Taxonomy" id="2810351"/>
    <lineage>
        <taxon>Bacteria</taxon>
        <taxon>Pseudomonadati</taxon>
        <taxon>Pseudomonadota</taxon>
        <taxon>Gammaproteobacteria</taxon>
        <taxon>Lysobacterales</taxon>
        <taxon>Lysobacteraceae</taxon>
        <taxon>Xanthomonas</taxon>
    </lineage>
</organism>